<evidence type="ECO:0000259" key="1">
    <source>
        <dbReference type="Pfam" id="PF06890"/>
    </source>
</evidence>
<dbReference type="OMA" id="TEHGAYR"/>
<evidence type="ECO:0000313" key="3">
    <source>
        <dbReference type="Proteomes" id="UP000182715"/>
    </source>
</evidence>
<dbReference type="InterPro" id="IPR014462">
    <property type="entry name" value="Phage_Mu_Gp45"/>
</dbReference>
<accession>A0A0H5Q935</accession>
<dbReference type="Proteomes" id="UP000182715">
    <property type="component" value="Unassembled WGS sequence"/>
</dbReference>
<feature type="domain" description="Bacteriophage Mu Gp45 N-terminal" evidence="1">
    <location>
        <begin position="26"/>
        <end position="92"/>
    </location>
</feature>
<dbReference type="EMBL" id="CVTF01000107">
    <property type="protein sequence ID" value="CRY98546.1"/>
    <property type="molecule type" value="Genomic_DNA"/>
</dbReference>
<dbReference type="NCBIfam" id="TIGR01644">
    <property type="entry name" value="phage_P2_V"/>
    <property type="match status" value="1"/>
</dbReference>
<dbReference type="AlphaFoldDB" id="A0A0H5Q935"/>
<dbReference type="InterPro" id="IPR053861">
    <property type="entry name" value="Phage_Mu_Gp45_N"/>
</dbReference>
<proteinExistence type="predicted"/>
<reference evidence="2 3" key="1">
    <citation type="submission" date="2014-11" db="EMBL/GenBank/DDBJ databases">
        <authorList>
            <person name="Diene M.Seydina."/>
        </authorList>
    </citation>
    <scope>NUCLEOTIDE SEQUENCE [LARGE SCALE GENOMIC DNA]</scope>
    <source>
        <strain evidence="2 3">Neisseria meningitidis CHUV</strain>
    </source>
</reference>
<sequence length="222" mass="23251">MSLSKLAKKTAQTAKNIGETLRAAFRGKITLVVSSEPIQRVQLSGLADETLQDLEHLQEYGFASHPPDGSEAVVIPLGGNTSHGVIVCSQHGSYRIKNLKPGETAIFNHEGAKIVIKQGKIIEADCDVYRVNCKQYEVNAATDAKFNAPLVETSAVLTAQGQINGNGGMAVEGGDGATFSGDVNQTGGSFNTDGDVVAGNISLRQHPHTDSIGGKTLPAEPA</sequence>
<evidence type="ECO:0000313" key="2">
    <source>
        <dbReference type="EMBL" id="CRY98546.1"/>
    </source>
</evidence>
<dbReference type="InterPro" id="IPR013046">
    <property type="entry name" value="GpV/Gp45"/>
</dbReference>
<organism evidence="2 3">
    <name type="scientific">Neisseria meningitidis serogroup B</name>
    <dbReference type="NCBI Taxonomy" id="491"/>
    <lineage>
        <taxon>Bacteria</taxon>
        <taxon>Pseudomonadati</taxon>
        <taxon>Pseudomonadota</taxon>
        <taxon>Betaproteobacteria</taxon>
        <taxon>Neisseriales</taxon>
        <taxon>Neisseriaceae</taxon>
        <taxon>Neisseria</taxon>
    </lineage>
</organism>
<dbReference type="PIRSF" id="PIRSF012337">
    <property type="entry name" value="gp45"/>
    <property type="match status" value="1"/>
</dbReference>
<name>A0A0H5Q935_NEIMI</name>
<protein>
    <submittedName>
        <fullName evidence="2">Prophage baseplate assembly protein V</fullName>
    </submittedName>
</protein>
<dbReference type="Pfam" id="PF06890">
    <property type="entry name" value="Phage_Mu_Gp45"/>
    <property type="match status" value="1"/>
</dbReference>